<dbReference type="RefSeq" id="XP_068359736.1">
    <property type="nucleotide sequence ID" value="XM_068504293.1"/>
</dbReference>
<accession>A0A1J4K575</accession>
<reference evidence="5" key="2">
    <citation type="submission" date="2016-10" db="EMBL/GenBank/DDBJ databases">
        <authorList>
            <person name="de Groot N.N."/>
        </authorList>
    </citation>
    <scope>NUCLEOTIDE SEQUENCE [LARGE SCALE GENOMIC DNA]</scope>
    <source>
        <strain evidence="5">K</strain>
    </source>
</reference>
<name>A0A1J4K575_9EUKA</name>
<dbReference type="PANTHER" id="PTHR36427">
    <property type="entry name" value="54S RIBOSOMAL PROTEIN L1, MITOCHONDRIAL"/>
    <property type="match status" value="1"/>
</dbReference>
<evidence type="ECO:0000313" key="6">
    <source>
        <dbReference type="Proteomes" id="UP000179807"/>
    </source>
</evidence>
<keyword evidence="6" id="KW-1185">Reference proteome</keyword>
<comment type="caution">
    <text evidence="5">The sequence shown here is derived from an EMBL/GenBank/DDBJ whole genome shotgun (WGS) entry which is preliminary data.</text>
</comment>
<protein>
    <submittedName>
        <fullName evidence="5">Ribosomal protein L10a</fullName>
    </submittedName>
</protein>
<dbReference type="CDD" id="cd00403">
    <property type="entry name" value="Ribosomal_L1"/>
    <property type="match status" value="1"/>
</dbReference>
<dbReference type="GO" id="GO:0003735">
    <property type="term" value="F:structural constituent of ribosome"/>
    <property type="evidence" value="ECO:0007669"/>
    <property type="project" value="InterPro"/>
</dbReference>
<dbReference type="PIRSF" id="PIRSF002155">
    <property type="entry name" value="Ribosomal_L1"/>
    <property type="match status" value="1"/>
</dbReference>
<dbReference type="VEuPathDB" id="TrichDB:TRFO_25349"/>
<organism evidence="5 6">
    <name type="scientific">Tritrichomonas foetus</name>
    <dbReference type="NCBI Taxonomy" id="1144522"/>
    <lineage>
        <taxon>Eukaryota</taxon>
        <taxon>Metamonada</taxon>
        <taxon>Parabasalia</taxon>
        <taxon>Tritrichomonadida</taxon>
        <taxon>Tritrichomonadidae</taxon>
        <taxon>Tritrichomonas</taxon>
    </lineage>
</organism>
<dbReference type="Pfam" id="PF00687">
    <property type="entry name" value="Ribosomal_L1"/>
    <property type="match status" value="1"/>
</dbReference>
<evidence type="ECO:0000313" key="4">
    <source>
        <dbReference type="EMBL" id="OHT06600.1"/>
    </source>
</evidence>
<dbReference type="InterPro" id="IPR023674">
    <property type="entry name" value="Ribosomal_uL1-like"/>
</dbReference>
<keyword evidence="2 5" id="KW-0689">Ribosomal protein</keyword>
<dbReference type="Gene3D" id="3.40.50.790">
    <property type="match status" value="1"/>
</dbReference>
<dbReference type="GO" id="GO:0015934">
    <property type="term" value="C:large ribosomal subunit"/>
    <property type="evidence" value="ECO:0007669"/>
    <property type="project" value="InterPro"/>
</dbReference>
<proteinExistence type="inferred from homology"/>
<dbReference type="Proteomes" id="UP000179807">
    <property type="component" value="Unassembled WGS sequence"/>
</dbReference>
<dbReference type="InterPro" id="IPR016095">
    <property type="entry name" value="Ribosomal_uL1_3-a/b-sand"/>
</dbReference>
<comment type="similarity">
    <text evidence="1">Belongs to the universal ribosomal protein uL1 family.</text>
</comment>
<dbReference type="InterPro" id="IPR002143">
    <property type="entry name" value="Ribosomal_uL1"/>
</dbReference>
<dbReference type="AlphaFoldDB" id="A0A1J4K575"/>
<evidence type="ECO:0000256" key="1">
    <source>
        <dbReference type="ARBA" id="ARBA00010531"/>
    </source>
</evidence>
<dbReference type="VEuPathDB" id="TrichDB:TRFO_25351"/>
<dbReference type="GO" id="GO:0006412">
    <property type="term" value="P:translation"/>
    <property type="evidence" value="ECO:0007669"/>
    <property type="project" value="InterPro"/>
</dbReference>
<evidence type="ECO:0000313" key="5">
    <source>
        <dbReference type="EMBL" id="OHT06601.1"/>
    </source>
</evidence>
<dbReference type="SUPFAM" id="SSF56808">
    <property type="entry name" value="Ribosomal protein L1"/>
    <property type="match status" value="1"/>
</dbReference>
<evidence type="ECO:0000256" key="2">
    <source>
        <dbReference type="ARBA" id="ARBA00022980"/>
    </source>
</evidence>
<sequence length="217" mass="24587">MTHIHQDNLKSAIADILKYSNDTKKRHFTETIELQIRLKGYNIAKDKRFIGSIKLPNVIRPGLRVGIMGDKIHCEQAQQAGVLNYDLQTLTNFNKEKKTIKYWAKKHHLFLASETLIKSLNKTLGPAFNKTGKFPAPIRSSDKVADAVDEAKKTVKFRLKKSIAFGVPVANVKMTPDQVYQNVMLATNYVVSLLKKQWQSIGAITLHSTMGKPHRVY</sequence>
<dbReference type="GeneID" id="94838997"/>
<keyword evidence="3" id="KW-0687">Ribonucleoprotein</keyword>
<dbReference type="InterPro" id="IPR028364">
    <property type="entry name" value="Ribosomal_uL1/biogenesis"/>
</dbReference>
<dbReference type="OrthoDB" id="2449818at2759"/>
<dbReference type="PANTHER" id="PTHR36427:SF3">
    <property type="entry name" value="LARGE RIBOSOMAL SUBUNIT PROTEIN UL1M"/>
    <property type="match status" value="1"/>
</dbReference>
<gene>
    <name evidence="4" type="ORF">TRFO_25349</name>
    <name evidence="5" type="ORF">TRFO_25351</name>
</gene>
<dbReference type="EMBL" id="MLAK01000721">
    <property type="protein sequence ID" value="OHT06601.1"/>
    <property type="molecule type" value="Genomic_DNA"/>
</dbReference>
<dbReference type="GO" id="GO:0003723">
    <property type="term" value="F:RNA binding"/>
    <property type="evidence" value="ECO:0007669"/>
    <property type="project" value="InterPro"/>
</dbReference>
<dbReference type="EMBL" id="MLAK01000721">
    <property type="protein sequence ID" value="OHT06600.1"/>
    <property type="molecule type" value="Genomic_DNA"/>
</dbReference>
<evidence type="ECO:0000256" key="3">
    <source>
        <dbReference type="ARBA" id="ARBA00023274"/>
    </source>
</evidence>
<reference evidence="6" key="1">
    <citation type="submission" date="2016-10" db="EMBL/GenBank/DDBJ databases">
        <authorList>
            <person name="Benchimol M."/>
            <person name="Almeida L.G."/>
            <person name="Vasconcelos A.T."/>
            <person name="Perreira-Neves A."/>
            <person name="Rosa I.A."/>
            <person name="Tasca T."/>
            <person name="Bogo M.R."/>
            <person name="de Souza W."/>
        </authorList>
    </citation>
    <scope>NUCLEOTIDE SEQUENCE [LARGE SCALE GENOMIC DNA]</scope>
    <source>
        <strain evidence="6">K</strain>
    </source>
</reference>
<dbReference type="Gene3D" id="3.30.190.20">
    <property type="match status" value="1"/>
</dbReference>